<keyword evidence="8" id="KW-1185">Reference proteome</keyword>
<feature type="transmembrane region" description="Helical" evidence="5">
    <location>
        <begin position="317"/>
        <end position="337"/>
    </location>
</feature>
<dbReference type="InterPro" id="IPR007016">
    <property type="entry name" value="O-antigen_ligase-rel_domated"/>
</dbReference>
<protein>
    <recommendedName>
        <fullName evidence="6">O-antigen ligase-related domain-containing protein</fullName>
    </recommendedName>
</protein>
<evidence type="ECO:0000313" key="7">
    <source>
        <dbReference type="EMBL" id="APC41944.1"/>
    </source>
</evidence>
<dbReference type="STRING" id="1552.A7L45_18685"/>
<evidence type="ECO:0000256" key="1">
    <source>
        <dbReference type="ARBA" id="ARBA00004141"/>
    </source>
</evidence>
<dbReference type="Pfam" id="PF04932">
    <property type="entry name" value="Wzy_C"/>
    <property type="match status" value="1"/>
</dbReference>
<feature type="transmembrane region" description="Helical" evidence="5">
    <location>
        <begin position="76"/>
        <end position="93"/>
    </location>
</feature>
<dbReference type="GO" id="GO:0016020">
    <property type="term" value="C:membrane"/>
    <property type="evidence" value="ECO:0007669"/>
    <property type="project" value="UniProtKB-SubCell"/>
</dbReference>
<name>A0A1J0GLX9_9CLOT</name>
<dbReference type="Proteomes" id="UP000182569">
    <property type="component" value="Chromosome"/>
</dbReference>
<evidence type="ECO:0000256" key="2">
    <source>
        <dbReference type="ARBA" id="ARBA00022692"/>
    </source>
</evidence>
<dbReference type="AlphaFoldDB" id="A0A1J0GLX9"/>
<feature type="transmembrane region" description="Helical" evidence="5">
    <location>
        <begin position="125"/>
        <end position="148"/>
    </location>
</feature>
<dbReference type="EMBL" id="CP015756">
    <property type="protein sequence ID" value="APC41944.1"/>
    <property type="molecule type" value="Genomic_DNA"/>
</dbReference>
<keyword evidence="3 5" id="KW-1133">Transmembrane helix</keyword>
<feature type="transmembrane region" description="Helical" evidence="5">
    <location>
        <begin position="43"/>
        <end position="64"/>
    </location>
</feature>
<feature type="transmembrane region" description="Helical" evidence="5">
    <location>
        <begin position="284"/>
        <end position="305"/>
    </location>
</feature>
<organism evidence="7 8">
    <name type="scientific">Clostridium estertheticum subsp. estertheticum</name>
    <dbReference type="NCBI Taxonomy" id="1552"/>
    <lineage>
        <taxon>Bacteria</taxon>
        <taxon>Bacillati</taxon>
        <taxon>Bacillota</taxon>
        <taxon>Clostridia</taxon>
        <taxon>Eubacteriales</taxon>
        <taxon>Clostridiaceae</taxon>
        <taxon>Clostridium</taxon>
    </lineage>
</organism>
<gene>
    <name evidence="7" type="ORF">A7L45_18685</name>
</gene>
<evidence type="ECO:0000256" key="4">
    <source>
        <dbReference type="ARBA" id="ARBA00023136"/>
    </source>
</evidence>
<keyword evidence="2 5" id="KW-0812">Transmembrane</keyword>
<feature type="transmembrane region" description="Helical" evidence="5">
    <location>
        <begin position="202"/>
        <end position="222"/>
    </location>
</feature>
<comment type="subcellular location">
    <subcellularLocation>
        <location evidence="1">Membrane</location>
        <topology evidence="1">Multi-pass membrane protein</topology>
    </subcellularLocation>
</comment>
<dbReference type="KEGG" id="ceu:A7L45_18685"/>
<dbReference type="PANTHER" id="PTHR37422:SF13">
    <property type="entry name" value="LIPOPOLYSACCHARIDE BIOSYNTHESIS PROTEIN PA4999-RELATED"/>
    <property type="match status" value="1"/>
</dbReference>
<proteinExistence type="predicted"/>
<feature type="domain" description="O-antigen ligase-related" evidence="6">
    <location>
        <begin position="161"/>
        <end position="300"/>
    </location>
</feature>
<evidence type="ECO:0000313" key="8">
    <source>
        <dbReference type="Proteomes" id="UP000182569"/>
    </source>
</evidence>
<feature type="transmembrane region" description="Helical" evidence="5">
    <location>
        <begin position="160"/>
        <end position="190"/>
    </location>
</feature>
<reference evidence="8" key="1">
    <citation type="journal article" date="2016" name="Front. Microbiol.">
        <title>Complete Genome Sequence of Clostridium estertheticum DSM 8809, a Microbe Identified in Spoiled Vacuum Packed Beef.</title>
        <authorList>
            <person name="Yu Z."/>
            <person name="Gunn L."/>
            <person name="Brennan E."/>
            <person name="Reid R."/>
            <person name="Wall P.G."/>
            <person name="Gaora O.P."/>
            <person name="Hurley D."/>
            <person name="Bolton D."/>
            <person name="Fanning S."/>
        </authorList>
    </citation>
    <scope>NUCLEOTIDE SEQUENCE [LARGE SCALE GENOMIC DNA]</scope>
    <source>
        <strain evidence="8">DSM 8809</strain>
    </source>
</reference>
<feature type="transmembrane region" description="Helical" evidence="5">
    <location>
        <begin position="12"/>
        <end position="31"/>
    </location>
</feature>
<evidence type="ECO:0000256" key="3">
    <source>
        <dbReference type="ARBA" id="ARBA00022989"/>
    </source>
</evidence>
<evidence type="ECO:0000259" key="6">
    <source>
        <dbReference type="Pfam" id="PF04932"/>
    </source>
</evidence>
<sequence>MILGIVIGLLNQINISYITLGEIAFILYGIYKMITKKVVITKALGMYSIIMVMFIIYTFLFYYVDIIYYGDIFKSAAKYMCIFILTVFSYLKLKDNRQKFYVFLIGFAISDFLVKAFLINMNNKYWLLSMFSTSTLHVANFLLPLLLLMQIKKIKSHYKILLIIGLLVSIYCMSRTSIVTSCVVYIYILYVGNNNKNIERKYKLIITCFKYVAIFILLLLFVNVMSRELSQVTASNIERTNLLNAAIEIIKTNLIFGVGPVNFARYSYEILRIPFQSNIAVHNYFLDVWVNWGSIGFILIMMPFIKPIRAIIGYRESVEMSAVLFIYFIIVLMFNVVSGDFRIIFSFLMANALIVGEDLVKKNNTLSVNVIKE</sequence>
<dbReference type="PANTHER" id="PTHR37422">
    <property type="entry name" value="TEICHURONIC ACID BIOSYNTHESIS PROTEIN TUAE"/>
    <property type="match status" value="1"/>
</dbReference>
<evidence type="ECO:0000256" key="5">
    <source>
        <dbReference type="SAM" id="Phobius"/>
    </source>
</evidence>
<dbReference type="InterPro" id="IPR051533">
    <property type="entry name" value="WaaL-like"/>
</dbReference>
<accession>A0A1J0GLX9</accession>
<feature type="transmembrane region" description="Helical" evidence="5">
    <location>
        <begin position="100"/>
        <end position="119"/>
    </location>
</feature>
<keyword evidence="4 5" id="KW-0472">Membrane</keyword>